<gene>
    <name evidence="1" type="ORF">QD47_26240</name>
</gene>
<evidence type="ECO:0000313" key="1">
    <source>
        <dbReference type="EMBL" id="KJD42795.1"/>
    </source>
</evidence>
<accession>A0A0D7WUG4</accession>
<name>A0A0D7WUG4_9BACL</name>
<dbReference type="EMBL" id="JTHP01000085">
    <property type="protein sequence ID" value="KJD42795.1"/>
    <property type="molecule type" value="Genomic_DNA"/>
</dbReference>
<keyword evidence="2" id="KW-1185">Reference proteome</keyword>
<dbReference type="RefSeq" id="WP_044648879.1">
    <property type="nucleotide sequence ID" value="NZ_JTHP01000085.1"/>
</dbReference>
<dbReference type="AlphaFoldDB" id="A0A0D7WUG4"/>
<organism evidence="1 2">
    <name type="scientific">Paenibacillus terrae</name>
    <dbReference type="NCBI Taxonomy" id="159743"/>
    <lineage>
        <taxon>Bacteria</taxon>
        <taxon>Bacillati</taxon>
        <taxon>Bacillota</taxon>
        <taxon>Bacilli</taxon>
        <taxon>Bacillales</taxon>
        <taxon>Paenibacillaceae</taxon>
        <taxon>Paenibacillus</taxon>
    </lineage>
</organism>
<reference evidence="1 2" key="1">
    <citation type="submission" date="2014-11" db="EMBL/GenBank/DDBJ databases">
        <title>Draft Genome Sequences of Paenibacillus polymyxa NRRL B-30509 and Paenibacillus terrae NRRL B-30644, Strains from a Poultry Environment that Produce Tridecaptin A and Paenicidins.</title>
        <authorList>
            <person name="van Belkum M.J."/>
            <person name="Lohans C.T."/>
            <person name="Vederas J.C."/>
        </authorList>
    </citation>
    <scope>NUCLEOTIDE SEQUENCE [LARGE SCALE GENOMIC DNA]</scope>
    <source>
        <strain evidence="1 2">NRRL B-30644</strain>
    </source>
</reference>
<dbReference type="Proteomes" id="UP000032534">
    <property type="component" value="Unassembled WGS sequence"/>
</dbReference>
<evidence type="ECO:0000313" key="2">
    <source>
        <dbReference type="Proteomes" id="UP000032534"/>
    </source>
</evidence>
<sequence length="155" mass="17873">MIEAEMDIKMTTKKVIESLLSDNPALSISTDEEFYFLYGQITWHLMDVLGRGGRKGFNQSQHLSLRQRWQAILSTARNSKAQKSAVNRFITEFPQLIDLENRQLRNGLAMFFGYAPEKPVNTFGSRYYVYGVTCSSLFVKDATQFSDFKIDFMLD</sequence>
<dbReference type="PATRIC" id="fig|159743.3.peg.5824"/>
<protein>
    <submittedName>
        <fullName evidence="1">Uncharacterized protein</fullName>
    </submittedName>
</protein>
<comment type="caution">
    <text evidence="1">The sequence shown here is derived from an EMBL/GenBank/DDBJ whole genome shotgun (WGS) entry which is preliminary data.</text>
</comment>
<proteinExistence type="predicted"/>